<dbReference type="Proteomes" id="UP000054481">
    <property type="component" value="Unassembled WGS sequence"/>
</dbReference>
<reference evidence="1 2" key="1">
    <citation type="journal article" date="2014" name="Genome Biol. Evol.">
        <title>Comparative genomics and transcriptomics analyses reveal divergent lifestyle features of nematode endoparasitic fungus Hirsutella minnesotensis.</title>
        <authorList>
            <person name="Lai Y."/>
            <person name="Liu K."/>
            <person name="Zhang X."/>
            <person name="Zhang X."/>
            <person name="Li K."/>
            <person name="Wang N."/>
            <person name="Shu C."/>
            <person name="Wu Y."/>
            <person name="Wang C."/>
            <person name="Bushley K.E."/>
            <person name="Xiang M."/>
            <person name="Liu X."/>
        </authorList>
    </citation>
    <scope>NUCLEOTIDE SEQUENCE [LARGE SCALE GENOMIC DNA]</scope>
    <source>
        <strain evidence="1 2">3608</strain>
    </source>
</reference>
<gene>
    <name evidence="1" type="ORF">HIM_10550</name>
</gene>
<dbReference type="EMBL" id="KQ030653">
    <property type="protein sequence ID" value="KJZ70046.1"/>
    <property type="molecule type" value="Genomic_DNA"/>
</dbReference>
<dbReference type="OrthoDB" id="5343383at2759"/>
<evidence type="ECO:0000313" key="1">
    <source>
        <dbReference type="EMBL" id="KJZ70046.1"/>
    </source>
</evidence>
<accession>A0A0F7ZG04</accession>
<dbReference type="AlphaFoldDB" id="A0A0F7ZG04"/>
<name>A0A0F7ZG04_9HYPO</name>
<keyword evidence="2" id="KW-1185">Reference proteome</keyword>
<organism evidence="1 2">
    <name type="scientific">Hirsutella minnesotensis 3608</name>
    <dbReference type="NCBI Taxonomy" id="1043627"/>
    <lineage>
        <taxon>Eukaryota</taxon>
        <taxon>Fungi</taxon>
        <taxon>Dikarya</taxon>
        <taxon>Ascomycota</taxon>
        <taxon>Pezizomycotina</taxon>
        <taxon>Sordariomycetes</taxon>
        <taxon>Hypocreomycetidae</taxon>
        <taxon>Hypocreales</taxon>
        <taxon>Ophiocordycipitaceae</taxon>
        <taxon>Hirsutella</taxon>
    </lineage>
</organism>
<sequence length="200" mass="23607">MNFDRIKEETAAKEEGLEFWANKGQRKSKYFVYLAWGRESGGRELLLNVKDAEVTEDVLETNTLPPRNIIEYLNDLKEAYRNLRLIPCQGRVTIEADDVAERSSHISKRQVLAQSESWGTDLDIQYVRQLYRQHGWPDAFRRKDAENAVEELMEAVLDQRDDEWEREMEDWLSDCEQEEWSSGDESDYRELELTIATKHE</sequence>
<proteinExistence type="predicted"/>
<evidence type="ECO:0000313" key="2">
    <source>
        <dbReference type="Proteomes" id="UP000054481"/>
    </source>
</evidence>
<protein>
    <submittedName>
        <fullName evidence="1">Uncharacterized protein</fullName>
    </submittedName>
</protein>